<dbReference type="GeneID" id="108882600"/>
<evidence type="ECO:0000313" key="3">
    <source>
        <dbReference type="Proteomes" id="UP000694890"/>
    </source>
</evidence>
<dbReference type="SMART" id="SM00233">
    <property type="entry name" value="PH"/>
    <property type="match status" value="1"/>
</dbReference>
<dbReference type="InterPro" id="IPR011993">
    <property type="entry name" value="PH-like_dom_sf"/>
</dbReference>
<dbReference type="AlphaFoldDB" id="A0AAJ7PL95"/>
<dbReference type="KEGG" id="lcf:108882600"/>
<feature type="region of interest" description="Disordered" evidence="1">
    <location>
        <begin position="356"/>
        <end position="379"/>
    </location>
</feature>
<dbReference type="SUPFAM" id="SSF50729">
    <property type="entry name" value="PH domain-like"/>
    <property type="match status" value="2"/>
</dbReference>
<dbReference type="PROSITE" id="PS50003">
    <property type="entry name" value="PH_DOMAIN"/>
    <property type="match status" value="1"/>
</dbReference>
<accession>A0AAJ7PL95</accession>
<dbReference type="PANTHER" id="PTHR46026">
    <property type="entry name" value="RHO-TYPE GUANINE NUCLEOTIDE EXCHANGE FACTOR, ISOFORM F"/>
    <property type="match status" value="1"/>
</dbReference>
<dbReference type="PANTHER" id="PTHR46026:SF1">
    <property type="entry name" value="RHO-TYPE GUANINE NUCLEOTIDE EXCHANGE FACTOR, ISOFORM F"/>
    <property type="match status" value="1"/>
</dbReference>
<dbReference type="RefSeq" id="XP_018530695.1">
    <property type="nucleotide sequence ID" value="XM_018675179.2"/>
</dbReference>
<sequence>MGCCSVTQRHTGGVDEVGPDEIELLELSGDNLGVWSLGETRLQLSVRNSREEQQPPPPRYPSIRHLEQEVVLWGRTRDELRHRIYSQQPIRGWEGQPAHMYGEVIHSSLVSLYNSYTQETNEHFLVLFSFHLLILSLDHARQDFIYEGILPLSGLTFQAVSLDPDTSHPPHMFEISGPMVDSKVFICASAAELQKWMQHIEDRRFKSMTQPMSPSHCALSYLLPCDVRWKREELLKYLLQAPIWQWEGSPIQHMGQPGYISIVHIINSQRQGLQERLMILFPQDVLLLSMDNKRLNMRYEGRLPRHSIRAVERSTSPGRLEFELTGDLVEPLQVSCTCLEDYQNWIFHLQQPDRSSHVSLSQPAPPIMPKLQRSKKESQEPMIMADQYHINGRS</sequence>
<protein>
    <submittedName>
        <fullName evidence="4">Probable pleckstrin homology domain-containing family N member 1</fullName>
    </submittedName>
</protein>
<dbReference type="InterPro" id="IPR001849">
    <property type="entry name" value="PH_domain"/>
</dbReference>
<dbReference type="Proteomes" id="UP000694890">
    <property type="component" value="Linkage group LG6"/>
</dbReference>
<dbReference type="GO" id="GO:0005085">
    <property type="term" value="F:guanyl-nucleotide exchange factor activity"/>
    <property type="evidence" value="ECO:0007669"/>
    <property type="project" value="TreeGrafter"/>
</dbReference>
<organism evidence="3 4">
    <name type="scientific">Lates calcarifer</name>
    <name type="common">Barramundi</name>
    <name type="synonym">Holocentrus calcarifer</name>
    <dbReference type="NCBI Taxonomy" id="8187"/>
    <lineage>
        <taxon>Eukaryota</taxon>
        <taxon>Metazoa</taxon>
        <taxon>Chordata</taxon>
        <taxon>Craniata</taxon>
        <taxon>Vertebrata</taxon>
        <taxon>Euteleostomi</taxon>
        <taxon>Actinopterygii</taxon>
        <taxon>Neopterygii</taxon>
        <taxon>Teleostei</taxon>
        <taxon>Neoteleostei</taxon>
        <taxon>Acanthomorphata</taxon>
        <taxon>Carangaria</taxon>
        <taxon>Carangaria incertae sedis</taxon>
        <taxon>Centropomidae</taxon>
        <taxon>Lates</taxon>
    </lineage>
</organism>
<reference evidence="4" key="1">
    <citation type="submission" date="2025-08" db="UniProtKB">
        <authorList>
            <consortium name="RefSeq"/>
        </authorList>
    </citation>
    <scope>IDENTIFICATION</scope>
    <source>
        <tissue evidence="4">Brain</tissue>
    </source>
</reference>
<evidence type="ECO:0000256" key="1">
    <source>
        <dbReference type="SAM" id="MobiDB-lite"/>
    </source>
</evidence>
<dbReference type="GO" id="GO:0005737">
    <property type="term" value="C:cytoplasm"/>
    <property type="evidence" value="ECO:0007669"/>
    <property type="project" value="TreeGrafter"/>
</dbReference>
<gene>
    <name evidence="4" type="primary">LOC108882600</name>
</gene>
<evidence type="ECO:0000313" key="4">
    <source>
        <dbReference type="RefSeq" id="XP_018530695.1"/>
    </source>
</evidence>
<name>A0AAJ7PL95_LATCA</name>
<feature type="domain" description="PH" evidence="2">
    <location>
        <begin position="103"/>
        <end position="205"/>
    </location>
</feature>
<dbReference type="Gene3D" id="2.30.29.30">
    <property type="entry name" value="Pleckstrin-homology domain (PH domain)/Phosphotyrosine-binding domain (PTB)"/>
    <property type="match status" value="2"/>
</dbReference>
<dbReference type="Pfam" id="PF00169">
    <property type="entry name" value="PH"/>
    <property type="match status" value="1"/>
</dbReference>
<proteinExistence type="predicted"/>
<evidence type="ECO:0000259" key="2">
    <source>
        <dbReference type="PROSITE" id="PS50003"/>
    </source>
</evidence>